<dbReference type="AlphaFoldDB" id="A0A4R6U780"/>
<evidence type="ECO:0000259" key="2">
    <source>
        <dbReference type="Pfam" id="PF02036"/>
    </source>
</evidence>
<feature type="region of interest" description="Disordered" evidence="1">
    <location>
        <begin position="181"/>
        <end position="211"/>
    </location>
</feature>
<sequence length="211" mass="22808">MTKPPFPFPPTDLLAQLASALPPPPEWLRGELQNRLVLFLNHVLMQEPQAMERLRRQRGKVLQAEWGRLSMGLQVTAAGLFAVDAGATEADLRVTLTQTDVPALMQTLAAGHKPAVDIQGDVQFAAEIAWLVDNVRWDVEEDLSRFMGDAAAHGLVQGVKGVLQSLQAWVQQAAGQARQWRDQVAARMPGQPGASGAGSATGDHERNGAPQ</sequence>
<dbReference type="EMBL" id="SNYL01000016">
    <property type="protein sequence ID" value="TDQ40579.1"/>
    <property type="molecule type" value="Genomic_DNA"/>
</dbReference>
<feature type="domain" description="SCP2" evidence="2">
    <location>
        <begin position="40"/>
        <end position="129"/>
    </location>
</feature>
<dbReference type="Proteomes" id="UP000295510">
    <property type="component" value="Unassembled WGS sequence"/>
</dbReference>
<dbReference type="InterPro" id="IPR038989">
    <property type="entry name" value="UbiJ"/>
</dbReference>
<keyword evidence="4" id="KW-1185">Reference proteome</keyword>
<evidence type="ECO:0000313" key="4">
    <source>
        <dbReference type="Proteomes" id="UP000295510"/>
    </source>
</evidence>
<comment type="caution">
    <text evidence="3">The sequence shown here is derived from an EMBL/GenBank/DDBJ whole genome shotgun (WGS) entry which is preliminary data.</text>
</comment>
<name>A0A4R6U780_9BURK</name>
<proteinExistence type="predicted"/>
<dbReference type="PANTHER" id="PTHR38693">
    <property type="entry name" value="UBIQUINONE BIOSYNTHESIS PROTEIN UBIJ"/>
    <property type="match status" value="1"/>
</dbReference>
<keyword evidence="3" id="KW-0830">Ubiquinone</keyword>
<reference evidence="3 4" key="1">
    <citation type="submission" date="2019-03" db="EMBL/GenBank/DDBJ databases">
        <title>Genomic Encyclopedia of Type Strains, Phase IV (KMG-IV): sequencing the most valuable type-strain genomes for metagenomic binning, comparative biology and taxonomic classification.</title>
        <authorList>
            <person name="Goeker M."/>
        </authorList>
    </citation>
    <scope>NUCLEOTIDE SEQUENCE [LARGE SCALE GENOMIC DNA]</scope>
    <source>
        <strain evidence="3 4">DSM 19605</strain>
    </source>
</reference>
<dbReference type="GO" id="GO:0006744">
    <property type="term" value="P:ubiquinone biosynthetic process"/>
    <property type="evidence" value="ECO:0007669"/>
    <property type="project" value="InterPro"/>
</dbReference>
<organism evidence="3 4">
    <name type="scientific">Tepidicella xavieri</name>
    <dbReference type="NCBI Taxonomy" id="360241"/>
    <lineage>
        <taxon>Bacteria</taxon>
        <taxon>Pseudomonadati</taxon>
        <taxon>Pseudomonadota</taxon>
        <taxon>Betaproteobacteria</taxon>
        <taxon>Burkholderiales</taxon>
        <taxon>Tepidicella</taxon>
    </lineage>
</organism>
<protein>
    <submittedName>
        <fullName evidence="3">Ubiquinone biosynthesis protein UbiJ</fullName>
    </submittedName>
</protein>
<accession>A0A4R6U780</accession>
<dbReference type="PANTHER" id="PTHR38693:SF1">
    <property type="entry name" value="UBIQUINONE BIOSYNTHESIS ACCESSORY FACTOR UBIJ"/>
    <property type="match status" value="1"/>
</dbReference>
<evidence type="ECO:0000313" key="3">
    <source>
        <dbReference type="EMBL" id="TDQ40579.1"/>
    </source>
</evidence>
<dbReference type="OrthoDB" id="8525483at2"/>
<feature type="compositionally biased region" description="Basic and acidic residues" evidence="1">
    <location>
        <begin position="202"/>
        <end position="211"/>
    </location>
</feature>
<gene>
    <name evidence="3" type="ORF">DFR43_11628</name>
</gene>
<evidence type="ECO:0000256" key="1">
    <source>
        <dbReference type="SAM" id="MobiDB-lite"/>
    </source>
</evidence>
<dbReference type="RefSeq" id="WP_133598856.1">
    <property type="nucleotide sequence ID" value="NZ_SNYL01000016.1"/>
</dbReference>
<dbReference type="Pfam" id="PF02036">
    <property type="entry name" value="SCP2"/>
    <property type="match status" value="1"/>
</dbReference>
<dbReference type="InterPro" id="IPR003033">
    <property type="entry name" value="SCP2_sterol-bd_dom"/>
</dbReference>